<name>X1T1U8_9ZZZZ</name>
<comment type="caution">
    <text evidence="1">The sequence shown here is derived from an EMBL/GenBank/DDBJ whole genome shotgun (WGS) entry which is preliminary data.</text>
</comment>
<dbReference type="EMBL" id="BARW01019766">
    <property type="protein sequence ID" value="GAI99178.1"/>
    <property type="molecule type" value="Genomic_DNA"/>
</dbReference>
<accession>X1T1U8</accession>
<organism evidence="1">
    <name type="scientific">marine sediment metagenome</name>
    <dbReference type="NCBI Taxonomy" id="412755"/>
    <lineage>
        <taxon>unclassified sequences</taxon>
        <taxon>metagenomes</taxon>
        <taxon>ecological metagenomes</taxon>
    </lineage>
</organism>
<reference evidence="1" key="1">
    <citation type="journal article" date="2014" name="Front. Microbiol.">
        <title>High frequency of phylogenetically diverse reductive dehalogenase-homologous genes in deep subseafloor sedimentary metagenomes.</title>
        <authorList>
            <person name="Kawai M."/>
            <person name="Futagami T."/>
            <person name="Toyoda A."/>
            <person name="Takaki Y."/>
            <person name="Nishi S."/>
            <person name="Hori S."/>
            <person name="Arai W."/>
            <person name="Tsubouchi T."/>
            <person name="Morono Y."/>
            <person name="Uchiyama I."/>
            <person name="Ito T."/>
            <person name="Fujiyama A."/>
            <person name="Inagaki F."/>
            <person name="Takami H."/>
        </authorList>
    </citation>
    <scope>NUCLEOTIDE SEQUENCE</scope>
    <source>
        <strain evidence="1">Expedition CK06-06</strain>
    </source>
</reference>
<dbReference type="AlphaFoldDB" id="X1T1U8"/>
<sequence>MAIPIASSSVIAAKWARVTPERATDYEAGVRSPRRDWKTETAAAEARYKDGVTKAAAEGRFGKGVAKAGTSKWQRKAINVGTARFGPGVAAADTDYEEGFKPYRDVIAGTTLPERYATGDPRNIKRVEVIAKALHDKKVRA</sequence>
<evidence type="ECO:0000313" key="1">
    <source>
        <dbReference type="EMBL" id="GAI99178.1"/>
    </source>
</evidence>
<proteinExistence type="predicted"/>
<protein>
    <submittedName>
        <fullName evidence="1">Uncharacterized protein</fullName>
    </submittedName>
</protein>
<gene>
    <name evidence="1" type="ORF">S12H4_33530</name>
</gene>